<accession>A0ABY4AT89</accession>
<gene>
    <name evidence="6" type="ORF">MTP13_17280</name>
</gene>
<dbReference type="EMBL" id="CP094533">
    <property type="protein sequence ID" value="UOE26039.1"/>
    <property type="molecule type" value="Genomic_DNA"/>
</dbReference>
<feature type="compositionally biased region" description="Polar residues" evidence="4">
    <location>
        <begin position="371"/>
        <end position="382"/>
    </location>
</feature>
<evidence type="ECO:0000313" key="7">
    <source>
        <dbReference type="Proteomes" id="UP000831304"/>
    </source>
</evidence>
<keyword evidence="3" id="KW-0808">Transferase</keyword>
<dbReference type="PANTHER" id="PTHR45947:SF3">
    <property type="entry name" value="SULFOQUINOVOSYL TRANSFERASE SQD2"/>
    <property type="match status" value="1"/>
</dbReference>
<evidence type="ECO:0000313" key="6">
    <source>
        <dbReference type="EMBL" id="UOE26039.1"/>
    </source>
</evidence>
<evidence type="ECO:0000259" key="5">
    <source>
        <dbReference type="Pfam" id="PF13579"/>
    </source>
</evidence>
<feature type="domain" description="Glycosyltransferase subfamily 4-like N-terminal" evidence="5">
    <location>
        <begin position="21"/>
        <end position="172"/>
    </location>
</feature>
<organism evidence="6 7">
    <name type="scientific">Agromyces soli</name>
    <dbReference type="NCBI Taxonomy" id="659012"/>
    <lineage>
        <taxon>Bacteria</taxon>
        <taxon>Bacillati</taxon>
        <taxon>Actinomycetota</taxon>
        <taxon>Actinomycetes</taxon>
        <taxon>Micrococcales</taxon>
        <taxon>Microbacteriaceae</taxon>
        <taxon>Agromyces</taxon>
    </lineage>
</organism>
<protein>
    <recommendedName>
        <fullName evidence="1">D-inositol 3-phosphate glycosyltransferase</fullName>
    </recommendedName>
</protein>
<keyword evidence="2" id="KW-0328">Glycosyltransferase</keyword>
<reference evidence="6 7" key="1">
    <citation type="submission" date="2022-03" db="EMBL/GenBank/DDBJ databases">
        <title>Agromyces sp. isolated from the gut of P. brevitarsis seulensis larvae.</title>
        <authorList>
            <person name="Won M."/>
            <person name="Kwon S.-W."/>
        </authorList>
    </citation>
    <scope>NUCLEOTIDE SEQUENCE [LARGE SCALE GENOMIC DNA]</scope>
    <source>
        <strain evidence="6 7">KACC 16215</strain>
    </source>
</reference>
<dbReference type="CDD" id="cd03801">
    <property type="entry name" value="GT4_PimA-like"/>
    <property type="match status" value="1"/>
</dbReference>
<dbReference type="Pfam" id="PF13692">
    <property type="entry name" value="Glyco_trans_1_4"/>
    <property type="match status" value="1"/>
</dbReference>
<sequence length="392" mass="41756">MRILIVTPWYPSAEHPYTGAFVERDVRMLAAEHEVSVVHLVAPAHADGGPTVVERDGIRVVRVPMTPGAPRSWWAAARALRRHFPGADLVNSHAATSLWPMVLARPARGRWVHTEHSSIVASSFADGRAARRARAIRRRLFSRPAVVVAVSDHLGQQIRRLGRSGPIVTVPNAVTRPSRLTTRPSEPSGVLRLVAVGGLTQGKRPLLAIRTLAELRRRGVDARLDWVGDGPLRAEAAALVAELDLEDAVVLAGAQRPEDVGKHLEAAHLFLLPTEGETFGVAIAEAIAHGLPVVVGARGGQRVFVDASVGALVDSSEPAAYADAVQDVVARTRGLDPAEIAATLGERFDDAHRLAAYDAVYTALAAGRSPGTVNPQPPSGTLGSRLRGNPHP</sequence>
<evidence type="ECO:0000256" key="3">
    <source>
        <dbReference type="ARBA" id="ARBA00022679"/>
    </source>
</evidence>
<dbReference type="Proteomes" id="UP000831304">
    <property type="component" value="Chromosome"/>
</dbReference>
<evidence type="ECO:0000256" key="4">
    <source>
        <dbReference type="SAM" id="MobiDB-lite"/>
    </source>
</evidence>
<dbReference type="RefSeq" id="WP_243568879.1">
    <property type="nucleotide sequence ID" value="NZ_BAAARD010000006.1"/>
</dbReference>
<dbReference type="Gene3D" id="3.40.50.2000">
    <property type="entry name" value="Glycogen Phosphorylase B"/>
    <property type="match status" value="2"/>
</dbReference>
<feature type="region of interest" description="Disordered" evidence="4">
    <location>
        <begin position="367"/>
        <end position="392"/>
    </location>
</feature>
<proteinExistence type="predicted"/>
<dbReference type="InterPro" id="IPR028098">
    <property type="entry name" value="Glyco_trans_4-like_N"/>
</dbReference>
<dbReference type="Pfam" id="PF13579">
    <property type="entry name" value="Glyco_trans_4_4"/>
    <property type="match status" value="1"/>
</dbReference>
<dbReference type="SUPFAM" id="SSF53756">
    <property type="entry name" value="UDP-Glycosyltransferase/glycogen phosphorylase"/>
    <property type="match status" value="1"/>
</dbReference>
<keyword evidence="7" id="KW-1185">Reference proteome</keyword>
<name>A0ABY4AT89_9MICO</name>
<dbReference type="InterPro" id="IPR050194">
    <property type="entry name" value="Glycosyltransferase_grp1"/>
</dbReference>
<dbReference type="PANTHER" id="PTHR45947">
    <property type="entry name" value="SULFOQUINOVOSYL TRANSFERASE SQD2"/>
    <property type="match status" value="1"/>
</dbReference>
<evidence type="ECO:0000256" key="1">
    <source>
        <dbReference type="ARBA" id="ARBA00021292"/>
    </source>
</evidence>
<evidence type="ECO:0000256" key="2">
    <source>
        <dbReference type="ARBA" id="ARBA00022676"/>
    </source>
</evidence>